<evidence type="ECO:0000256" key="5">
    <source>
        <dbReference type="ARBA" id="ARBA00022792"/>
    </source>
</evidence>
<comment type="catalytic activity">
    <reaction evidence="11">
        <text>a quinone + NADH + H(+) = a quinol + NAD(+)</text>
        <dbReference type="Rhea" id="RHEA:46160"/>
        <dbReference type="ChEBI" id="CHEBI:15378"/>
        <dbReference type="ChEBI" id="CHEBI:24646"/>
        <dbReference type="ChEBI" id="CHEBI:57540"/>
        <dbReference type="ChEBI" id="CHEBI:57945"/>
        <dbReference type="ChEBI" id="CHEBI:132124"/>
        <dbReference type="EC" id="1.6.5.9"/>
    </reaction>
</comment>
<evidence type="ECO:0000256" key="1">
    <source>
        <dbReference type="ARBA" id="ARBA00004137"/>
    </source>
</evidence>
<reference evidence="15 16" key="1">
    <citation type="journal article" date="2013" name="BMC Genomics">
        <title>Reconstruction of the lipid metabolism for the microalga Monoraphidium neglectum from its genome sequence reveals characteristics suitable for biofuel production.</title>
        <authorList>
            <person name="Bogen C."/>
            <person name="Al-Dilaimi A."/>
            <person name="Albersmeier A."/>
            <person name="Wichmann J."/>
            <person name="Grundmann M."/>
            <person name="Rupp O."/>
            <person name="Lauersen K.J."/>
            <person name="Blifernez-Klassen O."/>
            <person name="Kalinowski J."/>
            <person name="Goesmann A."/>
            <person name="Mussgnug J.H."/>
            <person name="Kruse O."/>
        </authorList>
    </citation>
    <scope>NUCLEOTIDE SEQUENCE [LARGE SCALE GENOMIC DNA]</scope>
    <source>
        <strain evidence="15 16">SAG 48.87</strain>
    </source>
</reference>
<dbReference type="STRING" id="145388.A0A0D2M464"/>
<evidence type="ECO:0000259" key="14">
    <source>
        <dbReference type="PROSITE" id="PS50222"/>
    </source>
</evidence>
<dbReference type="PANTHER" id="PTHR43706">
    <property type="entry name" value="NADH DEHYDROGENASE"/>
    <property type="match status" value="1"/>
</dbReference>
<keyword evidence="5" id="KW-0999">Mitochondrion inner membrane</keyword>
<dbReference type="GO" id="GO:0005509">
    <property type="term" value="F:calcium ion binding"/>
    <property type="evidence" value="ECO:0007669"/>
    <property type="project" value="InterPro"/>
</dbReference>
<evidence type="ECO:0000256" key="7">
    <source>
        <dbReference type="ARBA" id="ARBA00022837"/>
    </source>
</evidence>
<dbReference type="OrthoDB" id="3244603at2759"/>
<dbReference type="EMBL" id="KK103172">
    <property type="protein sequence ID" value="KIY96076.1"/>
    <property type="molecule type" value="Genomic_DNA"/>
</dbReference>
<dbReference type="InterPro" id="IPR045024">
    <property type="entry name" value="NDH-2"/>
</dbReference>
<evidence type="ECO:0000256" key="4">
    <source>
        <dbReference type="ARBA" id="ARBA00022630"/>
    </source>
</evidence>
<keyword evidence="13" id="KW-0175">Coiled coil</keyword>
<dbReference type="PROSITE" id="PS50222">
    <property type="entry name" value="EF_HAND_2"/>
    <property type="match status" value="1"/>
</dbReference>
<dbReference type="Gene3D" id="3.50.50.100">
    <property type="match status" value="2"/>
</dbReference>
<dbReference type="InterPro" id="IPR054585">
    <property type="entry name" value="NDH2-like_C"/>
</dbReference>
<gene>
    <name evidence="15" type="ORF">MNEG_11885</name>
</gene>
<evidence type="ECO:0000313" key="15">
    <source>
        <dbReference type="EMBL" id="KIY96076.1"/>
    </source>
</evidence>
<evidence type="ECO:0000256" key="6">
    <source>
        <dbReference type="ARBA" id="ARBA00022827"/>
    </source>
</evidence>
<dbReference type="InterPro" id="IPR023753">
    <property type="entry name" value="FAD/NAD-binding_dom"/>
</dbReference>
<feature type="coiled-coil region" evidence="13">
    <location>
        <begin position="116"/>
        <end position="143"/>
    </location>
</feature>
<dbReference type="Pfam" id="PF22366">
    <property type="entry name" value="NDH2_C"/>
    <property type="match status" value="1"/>
</dbReference>
<dbReference type="KEGG" id="mng:MNEG_11885"/>
<dbReference type="PROSITE" id="PS00018">
    <property type="entry name" value="EF_HAND_1"/>
    <property type="match status" value="1"/>
</dbReference>
<keyword evidence="5" id="KW-0496">Mitochondrion</keyword>
<dbReference type="SUPFAM" id="SSF51905">
    <property type="entry name" value="FAD/NAD(P)-binding domain"/>
    <property type="match status" value="1"/>
</dbReference>
<dbReference type="AlphaFoldDB" id="A0A0D2M464"/>
<dbReference type="GeneID" id="25729192"/>
<dbReference type="InterPro" id="IPR002048">
    <property type="entry name" value="EF_hand_dom"/>
</dbReference>
<name>A0A0D2M464_9CHLO</name>
<evidence type="ECO:0000256" key="10">
    <source>
        <dbReference type="ARBA" id="ARBA00023027"/>
    </source>
</evidence>
<keyword evidence="10" id="KW-0520">NAD</keyword>
<sequence>MCRGIDLVLNSRVASVRDGYVTVVNKAGQEQEIKFGACVWATGIAMNPLVKQLQEVLPGQTHFRSLLTDEFLRVKGSDGSIWAFGDAATIDQPKAVEYVDRLFEQADKDKSGALSIEELKDILNEASKEFSHLAEHAQVLEAKNTPLRGLVRAFAADAAAANTSPLSTVEEDTVLTKEQFKELLQKIDSGLRALPATAQVAKQQGEYIAELLVQGHITGPAAAAPALGGSKPFRYFHKGSLAYVGSDKAVMDVPKLGPIFGTGAGLLWKSYETFAQISLRNQLLVATDWVRTKVFGRDISRF</sequence>
<comment type="subcellular location">
    <subcellularLocation>
        <location evidence="1">Mitochondrion inner membrane</location>
        <topology evidence="1">Peripheral membrane protein</topology>
        <orientation evidence="1">Intermembrane side</orientation>
    </subcellularLocation>
</comment>
<organism evidence="15 16">
    <name type="scientific">Monoraphidium neglectum</name>
    <dbReference type="NCBI Taxonomy" id="145388"/>
    <lineage>
        <taxon>Eukaryota</taxon>
        <taxon>Viridiplantae</taxon>
        <taxon>Chlorophyta</taxon>
        <taxon>core chlorophytes</taxon>
        <taxon>Chlorophyceae</taxon>
        <taxon>CS clade</taxon>
        <taxon>Sphaeropleales</taxon>
        <taxon>Selenastraceae</taxon>
        <taxon>Monoraphidium</taxon>
    </lineage>
</organism>
<accession>A0A0D2M464</accession>
<dbReference type="GO" id="GO:0120555">
    <property type="term" value="F:NADH dehydrogenase (ubiquinone) (non-electrogenic) activity"/>
    <property type="evidence" value="ECO:0007669"/>
    <property type="project" value="RHEA"/>
</dbReference>
<dbReference type="InterPro" id="IPR036188">
    <property type="entry name" value="FAD/NAD-bd_sf"/>
</dbReference>
<keyword evidence="5" id="KW-0472">Membrane</keyword>
<feature type="domain" description="EF-hand" evidence="14">
    <location>
        <begin position="94"/>
        <end position="129"/>
    </location>
</feature>
<dbReference type="Pfam" id="PF07992">
    <property type="entry name" value="Pyr_redox_2"/>
    <property type="match status" value="1"/>
</dbReference>
<evidence type="ECO:0000256" key="13">
    <source>
        <dbReference type="SAM" id="Coils"/>
    </source>
</evidence>
<evidence type="ECO:0000256" key="12">
    <source>
        <dbReference type="ARBA" id="ARBA00049010"/>
    </source>
</evidence>
<proteinExistence type="inferred from homology"/>
<evidence type="ECO:0000256" key="2">
    <source>
        <dbReference type="ARBA" id="ARBA00005272"/>
    </source>
</evidence>
<keyword evidence="8" id="KW-0809">Transit peptide</keyword>
<comment type="similarity">
    <text evidence="2">Belongs to the NADH dehydrogenase family.</text>
</comment>
<keyword evidence="4" id="KW-0285">Flavoprotein</keyword>
<evidence type="ECO:0000256" key="11">
    <source>
        <dbReference type="ARBA" id="ARBA00047599"/>
    </source>
</evidence>
<keyword evidence="16" id="KW-1185">Reference proteome</keyword>
<dbReference type="RefSeq" id="XP_013895096.1">
    <property type="nucleotide sequence ID" value="XM_014039642.1"/>
</dbReference>
<dbReference type="EC" id="1.6.5.9" evidence="3"/>
<evidence type="ECO:0000256" key="8">
    <source>
        <dbReference type="ARBA" id="ARBA00022946"/>
    </source>
</evidence>
<protein>
    <recommendedName>
        <fullName evidence="3">NADH:ubiquinone reductase (non-electrogenic)</fullName>
        <ecNumber evidence="3">1.6.5.9</ecNumber>
    </recommendedName>
</protein>
<keyword evidence="7" id="KW-0106">Calcium</keyword>
<dbReference type="Proteomes" id="UP000054498">
    <property type="component" value="Unassembled WGS sequence"/>
</dbReference>
<dbReference type="InterPro" id="IPR018247">
    <property type="entry name" value="EF_Hand_1_Ca_BS"/>
</dbReference>
<keyword evidence="9 15" id="KW-0560">Oxidoreductase</keyword>
<evidence type="ECO:0000256" key="3">
    <source>
        <dbReference type="ARBA" id="ARBA00012637"/>
    </source>
</evidence>
<dbReference type="PANTHER" id="PTHR43706:SF47">
    <property type="entry name" value="EXTERNAL NADH-UBIQUINONE OXIDOREDUCTASE 1, MITOCHONDRIAL-RELATED"/>
    <property type="match status" value="1"/>
</dbReference>
<keyword evidence="6" id="KW-0274">FAD</keyword>
<evidence type="ECO:0000313" key="16">
    <source>
        <dbReference type="Proteomes" id="UP000054498"/>
    </source>
</evidence>
<evidence type="ECO:0000256" key="9">
    <source>
        <dbReference type="ARBA" id="ARBA00023002"/>
    </source>
</evidence>
<comment type="catalytic activity">
    <reaction evidence="12">
        <text>a ubiquinone + NADH + H(+) = a ubiquinol + NAD(+)</text>
        <dbReference type="Rhea" id="RHEA:23152"/>
        <dbReference type="Rhea" id="RHEA-COMP:9565"/>
        <dbReference type="Rhea" id="RHEA-COMP:9566"/>
        <dbReference type="ChEBI" id="CHEBI:15378"/>
        <dbReference type="ChEBI" id="CHEBI:16389"/>
        <dbReference type="ChEBI" id="CHEBI:17976"/>
        <dbReference type="ChEBI" id="CHEBI:57540"/>
        <dbReference type="ChEBI" id="CHEBI:57945"/>
    </reaction>
</comment>
<dbReference type="SUPFAM" id="SSF47473">
    <property type="entry name" value="EF-hand"/>
    <property type="match status" value="1"/>
</dbReference>
<dbReference type="InterPro" id="IPR011992">
    <property type="entry name" value="EF-hand-dom_pair"/>
</dbReference>
<dbReference type="GO" id="GO:0005743">
    <property type="term" value="C:mitochondrial inner membrane"/>
    <property type="evidence" value="ECO:0007669"/>
    <property type="project" value="UniProtKB-SubCell"/>
</dbReference>